<dbReference type="Proteomes" id="UP000183900">
    <property type="component" value="Unassembled WGS sequence"/>
</dbReference>
<dbReference type="InterPro" id="IPR052707">
    <property type="entry name" value="OsmC_Ohr_Peroxiredoxin"/>
</dbReference>
<sequence>MPGHLYTAEVIWRREGEFRTGRYSRGHTWRFDGGVEVPASASPTVVPLPHSVPEAVDPEEAFAAAISSCHMMTFLDLARRDGLLIEAYEDRAEAEMSRTAPGRMGITRVTLRPVMAIIADSQPDPARLAELHEKAHEMCFIANSVKCEIVVAPGPVRLVAPQPHEGT</sequence>
<organism evidence="1 2">
    <name type="scientific">Pannonibacter indicus</name>
    <dbReference type="NCBI Taxonomy" id="466044"/>
    <lineage>
        <taxon>Bacteria</taxon>
        <taxon>Pseudomonadati</taxon>
        <taxon>Pseudomonadota</taxon>
        <taxon>Alphaproteobacteria</taxon>
        <taxon>Hyphomicrobiales</taxon>
        <taxon>Stappiaceae</taxon>
        <taxon>Pannonibacter</taxon>
    </lineage>
</organism>
<dbReference type="InterPro" id="IPR003718">
    <property type="entry name" value="OsmC/Ohr_fam"/>
</dbReference>
<dbReference type="InterPro" id="IPR015946">
    <property type="entry name" value="KH_dom-like_a/b"/>
</dbReference>
<protein>
    <submittedName>
        <fullName evidence="1">Organic hydroperoxide reductase OsmC/OhrA</fullName>
    </submittedName>
</protein>
<dbReference type="SUPFAM" id="SSF82784">
    <property type="entry name" value="OsmC-like"/>
    <property type="match status" value="1"/>
</dbReference>
<reference evidence="2" key="1">
    <citation type="submission" date="2015-08" db="EMBL/GenBank/DDBJ databases">
        <authorList>
            <person name="Varghese N."/>
        </authorList>
    </citation>
    <scope>NUCLEOTIDE SEQUENCE [LARGE SCALE GENOMIC DNA]</scope>
    <source>
        <strain evidence="2">DSM 23407</strain>
    </source>
</reference>
<proteinExistence type="predicted"/>
<accession>A0A0K6HVT2</accession>
<gene>
    <name evidence="1" type="ORF">Ga0061067_103372</name>
</gene>
<dbReference type="Pfam" id="PF02566">
    <property type="entry name" value="OsmC"/>
    <property type="match status" value="1"/>
</dbReference>
<dbReference type="RefSeq" id="WP_055455136.1">
    <property type="nucleotide sequence ID" value="NZ_CYHE01000003.1"/>
</dbReference>
<dbReference type="PANTHER" id="PTHR42830:SF2">
    <property type="entry name" value="OSMC_OHR FAMILY PROTEIN"/>
    <property type="match status" value="1"/>
</dbReference>
<evidence type="ECO:0000313" key="2">
    <source>
        <dbReference type="Proteomes" id="UP000183900"/>
    </source>
</evidence>
<dbReference type="InterPro" id="IPR036102">
    <property type="entry name" value="OsmC/Ohrsf"/>
</dbReference>
<name>A0A0K6HVT2_9HYPH</name>
<keyword evidence="2" id="KW-1185">Reference proteome</keyword>
<dbReference type="Gene3D" id="3.30.300.20">
    <property type="match status" value="1"/>
</dbReference>
<dbReference type="OrthoDB" id="9795405at2"/>
<dbReference type="PANTHER" id="PTHR42830">
    <property type="entry name" value="OSMOTICALLY INDUCIBLE FAMILY PROTEIN"/>
    <property type="match status" value="1"/>
</dbReference>
<dbReference type="AlphaFoldDB" id="A0A0K6HVT2"/>
<dbReference type="EMBL" id="CYHE01000003">
    <property type="protein sequence ID" value="CUA94946.1"/>
    <property type="molecule type" value="Genomic_DNA"/>
</dbReference>
<evidence type="ECO:0000313" key="1">
    <source>
        <dbReference type="EMBL" id="CUA94946.1"/>
    </source>
</evidence>